<comment type="subcellular location">
    <subcellularLocation>
        <location evidence="1">Periplasm</location>
    </subcellularLocation>
</comment>
<reference evidence="12" key="2">
    <citation type="submission" date="2021-01" db="EMBL/GenBank/DDBJ databases">
        <authorList>
            <person name="Kang M."/>
        </authorList>
    </citation>
    <scope>NUCLEOTIDE SEQUENCE</scope>
    <source>
        <strain evidence="12">KACC 17527</strain>
    </source>
</reference>
<gene>
    <name evidence="12" type="ORF">JJB11_00190</name>
</gene>
<comment type="PTM">
    <text evidence="8">Binds 2 heme c groups covalently per subunit.</text>
</comment>
<feature type="binding site" description="covalent" evidence="8">
    <location>
        <position position="146"/>
    </location>
    <ligand>
        <name>heme c</name>
        <dbReference type="ChEBI" id="CHEBI:61717"/>
        <label>2</label>
    </ligand>
</feature>
<keyword evidence="13" id="KW-1185">Reference proteome</keyword>
<feature type="binding site" description="axial binding residue" evidence="9">
    <location>
        <position position="190"/>
    </location>
    <ligand>
        <name>heme c</name>
        <dbReference type="ChEBI" id="CHEBI:61717"/>
        <label>2</label>
    </ligand>
    <ligandPart>
        <name>Fe</name>
        <dbReference type="ChEBI" id="CHEBI:18248"/>
    </ligandPart>
</feature>
<feature type="signal peptide" evidence="10">
    <location>
        <begin position="1"/>
        <end position="22"/>
    </location>
</feature>
<evidence type="ECO:0000256" key="9">
    <source>
        <dbReference type="PIRSR" id="PIRSR000005-2"/>
    </source>
</evidence>
<name>A0A934TNB3_9BURK</name>
<dbReference type="RefSeq" id="WP_201165892.1">
    <property type="nucleotide sequence ID" value="NZ_JAEPWM010000001.1"/>
</dbReference>
<keyword evidence="6" id="KW-0249">Electron transport</keyword>
<keyword evidence="7 9" id="KW-0408">Iron</keyword>
<feature type="binding site" description="axial binding residue" evidence="9">
    <location>
        <position position="150"/>
    </location>
    <ligand>
        <name>heme c</name>
        <dbReference type="ChEBI" id="CHEBI:61717"/>
        <label>2</label>
    </ligand>
    <ligandPart>
        <name>Fe</name>
        <dbReference type="ChEBI" id="CHEBI:18248"/>
    </ligandPart>
</feature>
<dbReference type="GO" id="GO:0042597">
    <property type="term" value="C:periplasmic space"/>
    <property type="evidence" value="ECO:0007669"/>
    <property type="project" value="UniProtKB-SubCell"/>
</dbReference>
<comment type="caution">
    <text evidence="12">The sequence shown here is derived from an EMBL/GenBank/DDBJ whole genome shotgun (WGS) entry which is preliminary data.</text>
</comment>
<evidence type="ECO:0000256" key="8">
    <source>
        <dbReference type="PIRSR" id="PIRSR000005-1"/>
    </source>
</evidence>
<feature type="binding site" description="covalent" evidence="8">
    <location>
        <position position="149"/>
    </location>
    <ligand>
        <name>heme c</name>
        <dbReference type="ChEBI" id="CHEBI:61717"/>
        <label>2</label>
    </ligand>
</feature>
<evidence type="ECO:0000256" key="6">
    <source>
        <dbReference type="ARBA" id="ARBA00022982"/>
    </source>
</evidence>
<dbReference type="GO" id="GO:0009055">
    <property type="term" value="F:electron transfer activity"/>
    <property type="evidence" value="ECO:0007669"/>
    <property type="project" value="InterPro"/>
</dbReference>
<evidence type="ECO:0000256" key="3">
    <source>
        <dbReference type="ARBA" id="ARBA00022617"/>
    </source>
</evidence>
<evidence type="ECO:0000313" key="13">
    <source>
        <dbReference type="Proteomes" id="UP000630528"/>
    </source>
</evidence>
<evidence type="ECO:0000256" key="4">
    <source>
        <dbReference type="ARBA" id="ARBA00022723"/>
    </source>
</evidence>
<dbReference type="PANTHER" id="PTHR33751:SF9">
    <property type="entry name" value="CYTOCHROME C4"/>
    <property type="match status" value="1"/>
</dbReference>
<keyword evidence="4 9" id="KW-0479">Metal-binding</keyword>
<dbReference type="EMBL" id="JAEPWM010000001">
    <property type="protein sequence ID" value="MBK6004493.1"/>
    <property type="molecule type" value="Genomic_DNA"/>
</dbReference>
<evidence type="ECO:0000313" key="12">
    <source>
        <dbReference type="EMBL" id="MBK6004493.1"/>
    </source>
</evidence>
<dbReference type="InterPro" id="IPR009056">
    <property type="entry name" value="Cyt_c-like_dom"/>
</dbReference>
<reference evidence="12" key="1">
    <citation type="journal article" date="2012" name="J. Microbiol. Biotechnol.">
        <title>Ramlibacter ginsenosidimutans sp. nov., with ginsenoside-converting activity.</title>
        <authorList>
            <person name="Wang L."/>
            <person name="An D.S."/>
            <person name="Kim S.G."/>
            <person name="Jin F.X."/>
            <person name="Kim S.C."/>
            <person name="Lee S.T."/>
            <person name="Im W.T."/>
        </authorList>
    </citation>
    <scope>NUCLEOTIDE SEQUENCE</scope>
    <source>
        <strain evidence="12">KACC 17527</strain>
    </source>
</reference>
<dbReference type="PROSITE" id="PS51007">
    <property type="entry name" value="CYTC"/>
    <property type="match status" value="2"/>
</dbReference>
<feature type="binding site" description="covalent" evidence="8">
    <location>
        <position position="45"/>
    </location>
    <ligand>
        <name>heme c</name>
        <dbReference type="ChEBI" id="CHEBI:61717"/>
        <label>1</label>
    </ligand>
</feature>
<dbReference type="PIRSF" id="PIRSF000005">
    <property type="entry name" value="Cytochrome_c4"/>
    <property type="match status" value="1"/>
</dbReference>
<evidence type="ECO:0000256" key="7">
    <source>
        <dbReference type="ARBA" id="ARBA00023004"/>
    </source>
</evidence>
<evidence type="ECO:0000259" key="11">
    <source>
        <dbReference type="PROSITE" id="PS51007"/>
    </source>
</evidence>
<dbReference type="GO" id="GO:0020037">
    <property type="term" value="F:heme binding"/>
    <property type="evidence" value="ECO:0007669"/>
    <property type="project" value="InterPro"/>
</dbReference>
<evidence type="ECO:0000256" key="5">
    <source>
        <dbReference type="ARBA" id="ARBA00022764"/>
    </source>
</evidence>
<dbReference type="Gene3D" id="1.10.760.10">
    <property type="entry name" value="Cytochrome c-like domain"/>
    <property type="match status" value="2"/>
</dbReference>
<feature type="domain" description="Cytochrome c" evidence="11">
    <location>
        <begin position="125"/>
        <end position="213"/>
    </location>
</feature>
<evidence type="ECO:0000256" key="10">
    <source>
        <dbReference type="SAM" id="SignalP"/>
    </source>
</evidence>
<keyword evidence="10" id="KW-0732">Signal</keyword>
<dbReference type="PANTHER" id="PTHR33751">
    <property type="entry name" value="CBB3-TYPE CYTOCHROME C OXIDASE SUBUNIT FIXP"/>
    <property type="match status" value="1"/>
</dbReference>
<keyword evidence="5" id="KW-0574">Periplasm</keyword>
<dbReference type="GO" id="GO:0005506">
    <property type="term" value="F:iron ion binding"/>
    <property type="evidence" value="ECO:0007669"/>
    <property type="project" value="InterPro"/>
</dbReference>
<feature type="binding site" description="covalent" evidence="8">
    <location>
        <position position="48"/>
    </location>
    <ligand>
        <name>heme c</name>
        <dbReference type="ChEBI" id="CHEBI:61717"/>
        <label>1</label>
    </ligand>
</feature>
<feature type="binding site" description="axial binding residue" evidence="9">
    <location>
        <position position="49"/>
    </location>
    <ligand>
        <name>heme c</name>
        <dbReference type="ChEBI" id="CHEBI:61717"/>
        <label>1</label>
    </ligand>
    <ligandPart>
        <name>Fe</name>
        <dbReference type="ChEBI" id="CHEBI:18248"/>
    </ligandPart>
</feature>
<sequence>MQRSRFALLSLASLMLLVAGCAEPTRSRNTADPAVPAIALAQQVCSNCHGMTGISVSPNFPQLAGQTPDYLLSQLQAFKSHGRQDPAGFEYMWGLSRHLTDAQMQALASYYAAQAPAAGRPAGVGDAHKGESIFTSGIPDRGVPACASCHGDKAQGHEAFPRLAGQHADYVVKQLMVFQRTDERPAGAAMKVVAHELHDADLRDVAAYVQALDTR</sequence>
<organism evidence="12 13">
    <name type="scientific">Ramlibacter ginsenosidimutans</name>
    <dbReference type="NCBI Taxonomy" id="502333"/>
    <lineage>
        <taxon>Bacteria</taxon>
        <taxon>Pseudomonadati</taxon>
        <taxon>Pseudomonadota</taxon>
        <taxon>Betaproteobacteria</taxon>
        <taxon>Burkholderiales</taxon>
        <taxon>Comamonadaceae</taxon>
        <taxon>Ramlibacter</taxon>
    </lineage>
</organism>
<keyword evidence="3 8" id="KW-0349">Heme</keyword>
<feature type="chain" id="PRO_5037151114" evidence="10">
    <location>
        <begin position="23"/>
        <end position="215"/>
    </location>
</feature>
<dbReference type="PROSITE" id="PS51257">
    <property type="entry name" value="PROKAR_LIPOPROTEIN"/>
    <property type="match status" value="1"/>
</dbReference>
<evidence type="ECO:0000256" key="1">
    <source>
        <dbReference type="ARBA" id="ARBA00004418"/>
    </source>
</evidence>
<dbReference type="InterPro" id="IPR024167">
    <property type="entry name" value="Cytochrome_c4-like"/>
</dbReference>
<dbReference type="Proteomes" id="UP000630528">
    <property type="component" value="Unassembled WGS sequence"/>
</dbReference>
<feature type="domain" description="Cytochrome c" evidence="11">
    <location>
        <begin position="31"/>
        <end position="115"/>
    </location>
</feature>
<evidence type="ECO:0000256" key="2">
    <source>
        <dbReference type="ARBA" id="ARBA00022448"/>
    </source>
</evidence>
<dbReference type="Pfam" id="PF00034">
    <property type="entry name" value="Cytochrom_C"/>
    <property type="match status" value="2"/>
</dbReference>
<dbReference type="SUPFAM" id="SSF46626">
    <property type="entry name" value="Cytochrome c"/>
    <property type="match status" value="2"/>
</dbReference>
<proteinExistence type="predicted"/>
<protein>
    <submittedName>
        <fullName evidence="12">Cytochrome c4</fullName>
    </submittedName>
</protein>
<dbReference type="InterPro" id="IPR036909">
    <property type="entry name" value="Cyt_c-like_dom_sf"/>
</dbReference>
<accession>A0A934TNB3</accession>
<dbReference type="InterPro" id="IPR050597">
    <property type="entry name" value="Cytochrome_c_Oxidase_Subunit"/>
</dbReference>
<keyword evidence="2" id="KW-0813">Transport</keyword>
<dbReference type="AlphaFoldDB" id="A0A934TNB3"/>
<feature type="binding site" description="axial binding residue" evidence="9">
    <location>
        <position position="92"/>
    </location>
    <ligand>
        <name>heme c</name>
        <dbReference type="ChEBI" id="CHEBI:61717"/>
        <label>1</label>
    </ligand>
    <ligandPart>
        <name>Fe</name>
        <dbReference type="ChEBI" id="CHEBI:18248"/>
    </ligandPart>
</feature>